<name>A0A2K4X9G9_PSEVC</name>
<proteinExistence type="predicted"/>
<organism evidence="2 3">
    <name type="scientific">Pseudoalteromonas carrageenovora IAM 12662</name>
    <dbReference type="NCBI Taxonomy" id="1314868"/>
    <lineage>
        <taxon>Bacteria</taxon>
        <taxon>Pseudomonadati</taxon>
        <taxon>Pseudomonadota</taxon>
        <taxon>Gammaproteobacteria</taxon>
        <taxon>Alteromonadales</taxon>
        <taxon>Pseudoalteromonadaceae</taxon>
        <taxon>Pseudoalteromonas</taxon>
    </lineage>
</organism>
<dbReference type="GeneID" id="93663618"/>
<keyword evidence="1" id="KW-0472">Membrane</keyword>
<evidence type="ECO:0000313" key="2">
    <source>
        <dbReference type="EMBL" id="SOU40962.1"/>
    </source>
</evidence>
<reference evidence="2 3" key="1">
    <citation type="submission" date="2017-11" db="EMBL/GenBank/DDBJ databases">
        <authorList>
            <person name="Han C.G."/>
        </authorList>
    </citation>
    <scope>NUCLEOTIDE SEQUENCE [LARGE SCALE GENOMIC DNA]</scope>
    <source>
        <strain evidence="3">ATCC 43555</strain>
    </source>
</reference>
<dbReference type="OrthoDB" id="9982955at2"/>
<sequence>MFIIGGELYNLEFNLWLAVTCTLKVLNGFSMLPKCLNCQESISLAWFVVARMSTKYRCTECGALHEFTQRHKLIGIIAVIPLLFLVNLLEPFVTISILRFVIVLAIAVTVMVFIPKQHILSDHDNFKEEIKNND</sequence>
<protein>
    <recommendedName>
        <fullName evidence="4">Cxxc_20_cxxc protein</fullName>
    </recommendedName>
</protein>
<feature type="transmembrane region" description="Helical" evidence="1">
    <location>
        <begin position="95"/>
        <end position="114"/>
    </location>
</feature>
<dbReference type="RefSeq" id="WP_104642683.1">
    <property type="nucleotide sequence ID" value="NZ_AQGW01000020.1"/>
</dbReference>
<evidence type="ECO:0000313" key="3">
    <source>
        <dbReference type="Proteomes" id="UP000238288"/>
    </source>
</evidence>
<keyword evidence="1" id="KW-0812">Transmembrane</keyword>
<dbReference type="EMBL" id="LT965928">
    <property type="protein sequence ID" value="SOU40962.1"/>
    <property type="molecule type" value="Genomic_DNA"/>
</dbReference>
<keyword evidence="1" id="KW-1133">Transmembrane helix</keyword>
<gene>
    <name evidence="2" type="ORF">PCAR9_A30127</name>
</gene>
<evidence type="ECO:0008006" key="4">
    <source>
        <dbReference type="Google" id="ProtNLM"/>
    </source>
</evidence>
<accession>A0A2K4X9G9</accession>
<dbReference type="Proteomes" id="UP000238288">
    <property type="component" value="Chromosome PCAR9a"/>
</dbReference>
<dbReference type="AlphaFoldDB" id="A0A2K4X9G9"/>
<evidence type="ECO:0000256" key="1">
    <source>
        <dbReference type="SAM" id="Phobius"/>
    </source>
</evidence>